<proteinExistence type="inferred from homology"/>
<dbReference type="InterPro" id="IPR010920">
    <property type="entry name" value="LSM_dom_sf"/>
</dbReference>
<gene>
    <name evidence="11" type="ORF">QVH07_06550</name>
</gene>
<dbReference type="Gene3D" id="3.30.70.100">
    <property type="match status" value="1"/>
</dbReference>
<feature type="transmembrane region" description="Helical" evidence="7">
    <location>
        <begin position="92"/>
        <end position="122"/>
    </location>
</feature>
<feature type="transmembrane region" description="Helical" evidence="7">
    <location>
        <begin position="63"/>
        <end position="86"/>
    </location>
</feature>
<evidence type="ECO:0000313" key="12">
    <source>
        <dbReference type="Proteomes" id="UP001171916"/>
    </source>
</evidence>
<reference evidence="11" key="1">
    <citation type="submission" date="2023-06" db="EMBL/GenBank/DDBJ databases">
        <title>Robiginitalea aurantiacus sp. nov. and Algoriphagus sediminis sp. nov., isolated from coastal sediment.</title>
        <authorList>
            <person name="Zhou Z.Y."/>
            <person name="An J."/>
            <person name="Jia Y.W."/>
            <person name="Du Z.J."/>
        </authorList>
    </citation>
    <scope>NUCLEOTIDE SEQUENCE</scope>
    <source>
        <strain evidence="11">C2-7</strain>
    </source>
</reference>
<feature type="domain" description="Mechanosensitive ion channel MscS" evidence="8">
    <location>
        <begin position="109"/>
        <end position="174"/>
    </location>
</feature>
<dbReference type="Pfam" id="PF21088">
    <property type="entry name" value="MS_channel_1st"/>
    <property type="match status" value="1"/>
</dbReference>
<evidence type="ECO:0000256" key="2">
    <source>
        <dbReference type="ARBA" id="ARBA00008017"/>
    </source>
</evidence>
<keyword evidence="3" id="KW-1003">Cell membrane</keyword>
<dbReference type="InterPro" id="IPR006685">
    <property type="entry name" value="MscS_channel_2nd"/>
</dbReference>
<evidence type="ECO:0000313" key="11">
    <source>
        <dbReference type="EMBL" id="MDN3203800.1"/>
    </source>
</evidence>
<dbReference type="InterPro" id="IPR006686">
    <property type="entry name" value="MscS_channel_CS"/>
</dbReference>
<protein>
    <submittedName>
        <fullName evidence="11">Mechanosensitive ion channel</fullName>
    </submittedName>
</protein>
<dbReference type="InterPro" id="IPR011066">
    <property type="entry name" value="MscS_channel_C_sf"/>
</dbReference>
<name>A0ABT7YB93_9BACT</name>
<dbReference type="InterPro" id="IPR011014">
    <property type="entry name" value="MscS_channel_TM-2"/>
</dbReference>
<evidence type="ECO:0000259" key="10">
    <source>
        <dbReference type="Pfam" id="PF21088"/>
    </source>
</evidence>
<dbReference type="InterPro" id="IPR023408">
    <property type="entry name" value="MscS_beta-dom_sf"/>
</dbReference>
<dbReference type="Gene3D" id="1.10.287.1260">
    <property type="match status" value="1"/>
</dbReference>
<comment type="similarity">
    <text evidence="2">Belongs to the MscS (TC 1.A.23) family.</text>
</comment>
<dbReference type="PANTHER" id="PTHR30221:SF1">
    <property type="entry name" value="SMALL-CONDUCTANCE MECHANOSENSITIVE CHANNEL"/>
    <property type="match status" value="1"/>
</dbReference>
<dbReference type="Pfam" id="PF00924">
    <property type="entry name" value="MS_channel_2nd"/>
    <property type="match status" value="1"/>
</dbReference>
<evidence type="ECO:0000259" key="8">
    <source>
        <dbReference type="Pfam" id="PF00924"/>
    </source>
</evidence>
<dbReference type="Gene3D" id="2.30.30.60">
    <property type="match status" value="1"/>
</dbReference>
<dbReference type="EMBL" id="JAUEPH010000003">
    <property type="protein sequence ID" value="MDN3203800.1"/>
    <property type="molecule type" value="Genomic_DNA"/>
</dbReference>
<feature type="transmembrane region" description="Helical" evidence="7">
    <location>
        <begin position="20"/>
        <end position="40"/>
    </location>
</feature>
<dbReference type="InterPro" id="IPR049142">
    <property type="entry name" value="MS_channel_1st"/>
</dbReference>
<organism evidence="11 12">
    <name type="scientific">Algoriphagus sediminis</name>
    <dbReference type="NCBI Taxonomy" id="3057113"/>
    <lineage>
        <taxon>Bacteria</taxon>
        <taxon>Pseudomonadati</taxon>
        <taxon>Bacteroidota</taxon>
        <taxon>Cytophagia</taxon>
        <taxon>Cytophagales</taxon>
        <taxon>Cyclobacteriaceae</taxon>
        <taxon>Algoriphagus</taxon>
    </lineage>
</organism>
<dbReference type="PANTHER" id="PTHR30221">
    <property type="entry name" value="SMALL-CONDUCTANCE MECHANOSENSITIVE CHANNEL"/>
    <property type="match status" value="1"/>
</dbReference>
<dbReference type="SUPFAM" id="SSF50182">
    <property type="entry name" value="Sm-like ribonucleoproteins"/>
    <property type="match status" value="1"/>
</dbReference>
<evidence type="ECO:0000256" key="3">
    <source>
        <dbReference type="ARBA" id="ARBA00022475"/>
    </source>
</evidence>
<evidence type="ECO:0000256" key="4">
    <source>
        <dbReference type="ARBA" id="ARBA00022692"/>
    </source>
</evidence>
<evidence type="ECO:0000256" key="5">
    <source>
        <dbReference type="ARBA" id="ARBA00022989"/>
    </source>
</evidence>
<dbReference type="SUPFAM" id="SSF82689">
    <property type="entry name" value="Mechanosensitive channel protein MscS (YggB), C-terminal domain"/>
    <property type="match status" value="1"/>
</dbReference>
<keyword evidence="12" id="KW-1185">Reference proteome</keyword>
<dbReference type="SUPFAM" id="SSF82861">
    <property type="entry name" value="Mechanosensitive channel protein MscS (YggB), transmembrane region"/>
    <property type="match status" value="1"/>
</dbReference>
<keyword evidence="5 7" id="KW-1133">Transmembrane helix</keyword>
<evidence type="ECO:0000256" key="6">
    <source>
        <dbReference type="ARBA" id="ARBA00023136"/>
    </source>
</evidence>
<sequence length="273" mass="30206">MEVTPEMMDSFWAQAVDLAWLVIPKIVYAIIFYVVGKIIVNKLLGVVKTRLEKRENNPSLNEFLFAFIKVALTLFLILGVLTILGVPVASFLAIFGAAGLAIGLALQGSLSNFAGGLLILAFKPFRVGDVIEAQGHLGTVEKIKVLYTHMHTFDKKEIIIPNGNLANSDVVNMSTQPVRRVDISVGVAYGSDIEKVREVTMAIFAKDERVHKDPAPVMFLSNFGDSSLDLSIRVWTDADNLWPVFFDSMEAINKEYEANNIEIPFPQRVVHNG</sequence>
<accession>A0ABT7YB93</accession>
<evidence type="ECO:0000259" key="9">
    <source>
        <dbReference type="Pfam" id="PF21082"/>
    </source>
</evidence>
<dbReference type="PROSITE" id="PS01246">
    <property type="entry name" value="UPF0003"/>
    <property type="match status" value="1"/>
</dbReference>
<dbReference type="Pfam" id="PF21082">
    <property type="entry name" value="MS_channel_3rd"/>
    <property type="match status" value="1"/>
</dbReference>
<comment type="caution">
    <text evidence="11">The sequence shown here is derived from an EMBL/GenBank/DDBJ whole genome shotgun (WGS) entry which is preliminary data.</text>
</comment>
<dbReference type="InterPro" id="IPR049278">
    <property type="entry name" value="MS_channel_C"/>
</dbReference>
<comment type="subcellular location">
    <subcellularLocation>
        <location evidence="1">Cell membrane</location>
        <topology evidence="1">Multi-pass membrane protein</topology>
    </subcellularLocation>
</comment>
<dbReference type="RefSeq" id="WP_289999363.1">
    <property type="nucleotide sequence ID" value="NZ_JAUEPH010000003.1"/>
</dbReference>
<keyword evidence="6 7" id="KW-0472">Membrane</keyword>
<keyword evidence="4 7" id="KW-0812">Transmembrane</keyword>
<evidence type="ECO:0000256" key="1">
    <source>
        <dbReference type="ARBA" id="ARBA00004651"/>
    </source>
</evidence>
<feature type="domain" description="Mechanosensitive ion channel MscS C-terminal" evidence="9">
    <location>
        <begin position="181"/>
        <end position="263"/>
    </location>
</feature>
<dbReference type="InterPro" id="IPR045275">
    <property type="entry name" value="MscS_archaea/bacteria_type"/>
</dbReference>
<feature type="domain" description="Mechanosensitive ion channel transmembrane helices 2/3" evidence="10">
    <location>
        <begin position="68"/>
        <end position="107"/>
    </location>
</feature>
<evidence type="ECO:0000256" key="7">
    <source>
        <dbReference type="SAM" id="Phobius"/>
    </source>
</evidence>
<dbReference type="Proteomes" id="UP001171916">
    <property type="component" value="Unassembled WGS sequence"/>
</dbReference>